<dbReference type="InterPro" id="IPR036388">
    <property type="entry name" value="WH-like_DNA-bd_sf"/>
</dbReference>
<dbReference type="FunFam" id="3.40.50.2300:FF:000001">
    <property type="entry name" value="DNA-binding response regulator PhoB"/>
    <property type="match status" value="1"/>
</dbReference>
<evidence type="ECO:0000313" key="13">
    <source>
        <dbReference type="Proteomes" id="UP000261023"/>
    </source>
</evidence>
<keyword evidence="4" id="KW-0805">Transcription regulation</keyword>
<reference evidence="12 13" key="1">
    <citation type="submission" date="2018-08" db="EMBL/GenBank/DDBJ databases">
        <title>A genome reference for cultivated species of the human gut microbiota.</title>
        <authorList>
            <person name="Zou Y."/>
            <person name="Xue W."/>
            <person name="Luo G."/>
        </authorList>
    </citation>
    <scope>NUCLEOTIDE SEQUENCE [LARGE SCALE GENOMIC DNA]</scope>
    <source>
        <strain evidence="12 13">AF19-13AC</strain>
    </source>
</reference>
<feature type="modified residue" description="4-aspartylphosphate" evidence="8">
    <location>
        <position position="53"/>
    </location>
</feature>
<dbReference type="GO" id="GO:0000976">
    <property type="term" value="F:transcription cis-regulatory region binding"/>
    <property type="evidence" value="ECO:0007669"/>
    <property type="project" value="TreeGrafter"/>
</dbReference>
<keyword evidence="6" id="KW-0804">Transcription</keyword>
<dbReference type="InterPro" id="IPR001789">
    <property type="entry name" value="Sig_transdc_resp-reg_receiver"/>
</dbReference>
<dbReference type="PROSITE" id="PS50110">
    <property type="entry name" value="RESPONSE_REGULATORY"/>
    <property type="match status" value="1"/>
</dbReference>
<name>A0A3E3DIX9_9FIRM</name>
<evidence type="ECO:0000259" key="10">
    <source>
        <dbReference type="PROSITE" id="PS50110"/>
    </source>
</evidence>
<protein>
    <recommendedName>
        <fullName evidence="1">Stage 0 sporulation protein A homolog</fullName>
    </recommendedName>
</protein>
<evidence type="ECO:0000256" key="3">
    <source>
        <dbReference type="ARBA" id="ARBA00023012"/>
    </source>
</evidence>
<proteinExistence type="predicted"/>
<evidence type="ECO:0000256" key="8">
    <source>
        <dbReference type="PROSITE-ProRule" id="PRU00169"/>
    </source>
</evidence>
<dbReference type="CDD" id="cd00383">
    <property type="entry name" value="trans_reg_C"/>
    <property type="match status" value="1"/>
</dbReference>
<dbReference type="GO" id="GO:0005829">
    <property type="term" value="C:cytosol"/>
    <property type="evidence" value="ECO:0007669"/>
    <property type="project" value="TreeGrafter"/>
</dbReference>
<evidence type="ECO:0000313" key="12">
    <source>
        <dbReference type="EMBL" id="RGD68628.1"/>
    </source>
</evidence>
<gene>
    <name evidence="12" type="ORF">DWX31_21095</name>
</gene>
<organism evidence="12 13">
    <name type="scientific">Hungatella hathewayi</name>
    <dbReference type="NCBI Taxonomy" id="154046"/>
    <lineage>
        <taxon>Bacteria</taxon>
        <taxon>Bacillati</taxon>
        <taxon>Bacillota</taxon>
        <taxon>Clostridia</taxon>
        <taxon>Lachnospirales</taxon>
        <taxon>Lachnospiraceae</taxon>
        <taxon>Hungatella</taxon>
    </lineage>
</organism>
<comment type="function">
    <text evidence="7">May play the central regulatory role in sporulation. It may be an element of the effector pathway responsible for the activation of sporulation genes in response to nutritional stress. Spo0A may act in concert with spo0H (a sigma factor) to control the expression of some genes that are critical to the sporulation process.</text>
</comment>
<evidence type="ECO:0000259" key="11">
    <source>
        <dbReference type="PROSITE" id="PS51755"/>
    </source>
</evidence>
<dbReference type="AlphaFoldDB" id="A0A3E3DIX9"/>
<evidence type="ECO:0000256" key="4">
    <source>
        <dbReference type="ARBA" id="ARBA00023015"/>
    </source>
</evidence>
<dbReference type="PANTHER" id="PTHR48111">
    <property type="entry name" value="REGULATOR OF RPOS"/>
    <property type="match status" value="1"/>
</dbReference>
<dbReference type="Pfam" id="PF00072">
    <property type="entry name" value="Response_reg"/>
    <property type="match status" value="1"/>
</dbReference>
<dbReference type="Gene3D" id="3.40.50.2300">
    <property type="match status" value="1"/>
</dbReference>
<feature type="domain" description="Response regulatory" evidence="10">
    <location>
        <begin position="4"/>
        <end position="117"/>
    </location>
</feature>
<dbReference type="OrthoDB" id="9790442at2"/>
<dbReference type="PROSITE" id="PS51755">
    <property type="entry name" value="OMPR_PHOB"/>
    <property type="match status" value="1"/>
</dbReference>
<keyword evidence="5 9" id="KW-0238">DNA-binding</keyword>
<dbReference type="Gene3D" id="6.10.250.690">
    <property type="match status" value="1"/>
</dbReference>
<keyword evidence="2 8" id="KW-0597">Phosphoprotein</keyword>
<evidence type="ECO:0000256" key="2">
    <source>
        <dbReference type="ARBA" id="ARBA00022553"/>
    </source>
</evidence>
<sequence>MPKRIYVADDEKNIRSLMKIFLENEGYLVETFSDGYSIMEALRRQMPDMLILDVMMPGEDGLSICAEIRKSSSVPIIIVSAKDSPMDRVVGITLGSDDYVTKPFLPLELTARVKALFRRAELAGGDNRQADRVPYECGNLRLYAQERKVTVHEDAFSVTPMEFEFLLYLLERKETAVSKQELQTQVWGNEGRGEDTRMQDDLVKRLRKKLRQQDASVSVETIWGYGYRITEKRSGE</sequence>
<dbReference type="SUPFAM" id="SSF52172">
    <property type="entry name" value="CheY-like"/>
    <property type="match status" value="1"/>
</dbReference>
<evidence type="ECO:0000256" key="1">
    <source>
        <dbReference type="ARBA" id="ARBA00018672"/>
    </source>
</evidence>
<accession>A0A3E3DIX9</accession>
<dbReference type="EMBL" id="QTJW01000015">
    <property type="protein sequence ID" value="RGD68628.1"/>
    <property type="molecule type" value="Genomic_DNA"/>
</dbReference>
<dbReference type="CDD" id="cd17574">
    <property type="entry name" value="REC_OmpR"/>
    <property type="match status" value="1"/>
</dbReference>
<dbReference type="Pfam" id="PF00486">
    <property type="entry name" value="Trans_reg_C"/>
    <property type="match status" value="1"/>
</dbReference>
<evidence type="ECO:0000256" key="7">
    <source>
        <dbReference type="ARBA" id="ARBA00024867"/>
    </source>
</evidence>
<dbReference type="SMART" id="SM00448">
    <property type="entry name" value="REC"/>
    <property type="match status" value="1"/>
</dbReference>
<dbReference type="SUPFAM" id="SSF46894">
    <property type="entry name" value="C-terminal effector domain of the bipartite response regulators"/>
    <property type="match status" value="1"/>
</dbReference>
<dbReference type="InterPro" id="IPR011006">
    <property type="entry name" value="CheY-like_superfamily"/>
</dbReference>
<keyword evidence="3" id="KW-0902">Two-component regulatory system</keyword>
<dbReference type="Gene3D" id="1.10.10.10">
    <property type="entry name" value="Winged helix-like DNA-binding domain superfamily/Winged helix DNA-binding domain"/>
    <property type="match status" value="1"/>
</dbReference>
<dbReference type="GO" id="GO:0032993">
    <property type="term" value="C:protein-DNA complex"/>
    <property type="evidence" value="ECO:0007669"/>
    <property type="project" value="TreeGrafter"/>
</dbReference>
<dbReference type="GO" id="GO:0000156">
    <property type="term" value="F:phosphorelay response regulator activity"/>
    <property type="evidence" value="ECO:0007669"/>
    <property type="project" value="TreeGrafter"/>
</dbReference>
<dbReference type="GO" id="GO:0006355">
    <property type="term" value="P:regulation of DNA-templated transcription"/>
    <property type="evidence" value="ECO:0007669"/>
    <property type="project" value="InterPro"/>
</dbReference>
<dbReference type="SMART" id="SM00862">
    <property type="entry name" value="Trans_reg_C"/>
    <property type="match status" value="1"/>
</dbReference>
<feature type="DNA-binding region" description="OmpR/PhoB-type" evidence="9">
    <location>
        <begin position="132"/>
        <end position="231"/>
    </location>
</feature>
<dbReference type="InterPro" id="IPR016032">
    <property type="entry name" value="Sig_transdc_resp-reg_C-effctor"/>
</dbReference>
<comment type="caution">
    <text evidence="12">The sequence shown here is derived from an EMBL/GenBank/DDBJ whole genome shotgun (WGS) entry which is preliminary data.</text>
</comment>
<dbReference type="PANTHER" id="PTHR48111:SF24">
    <property type="entry name" value="TRANSCRIPTIONAL REGULATORY PROTEIN CSSR"/>
    <property type="match status" value="1"/>
</dbReference>
<feature type="domain" description="OmpR/PhoB-type" evidence="11">
    <location>
        <begin position="132"/>
        <end position="231"/>
    </location>
</feature>
<evidence type="ECO:0000256" key="6">
    <source>
        <dbReference type="ARBA" id="ARBA00023163"/>
    </source>
</evidence>
<dbReference type="Proteomes" id="UP000261023">
    <property type="component" value="Unassembled WGS sequence"/>
</dbReference>
<dbReference type="InterPro" id="IPR001867">
    <property type="entry name" value="OmpR/PhoB-type_DNA-bd"/>
</dbReference>
<evidence type="ECO:0000256" key="5">
    <source>
        <dbReference type="ARBA" id="ARBA00023125"/>
    </source>
</evidence>
<evidence type="ECO:0000256" key="9">
    <source>
        <dbReference type="PROSITE-ProRule" id="PRU01091"/>
    </source>
</evidence>
<dbReference type="InterPro" id="IPR039420">
    <property type="entry name" value="WalR-like"/>
</dbReference>